<dbReference type="RefSeq" id="WP_126581538.1">
    <property type="nucleotide sequence ID" value="NZ_BIFR01000001.1"/>
</dbReference>
<dbReference type="PROSITE" id="PS00211">
    <property type="entry name" value="ABC_TRANSPORTER_1"/>
    <property type="match status" value="1"/>
</dbReference>
<dbReference type="PROSITE" id="PS50929">
    <property type="entry name" value="ABC_TM1F"/>
    <property type="match status" value="1"/>
</dbReference>
<evidence type="ECO:0000256" key="8">
    <source>
        <dbReference type="ARBA" id="ARBA00023136"/>
    </source>
</evidence>
<evidence type="ECO:0000256" key="9">
    <source>
        <dbReference type="SAM" id="Phobius"/>
    </source>
</evidence>
<dbReference type="OrthoDB" id="140600at2"/>
<feature type="transmembrane region" description="Helical" evidence="9">
    <location>
        <begin position="163"/>
        <end position="181"/>
    </location>
</feature>
<dbReference type="InterPro" id="IPR017871">
    <property type="entry name" value="ABC_transporter-like_CS"/>
</dbReference>
<dbReference type="GO" id="GO:0005524">
    <property type="term" value="F:ATP binding"/>
    <property type="evidence" value="ECO:0007669"/>
    <property type="project" value="UniProtKB-KW"/>
</dbReference>
<dbReference type="SUPFAM" id="SSF52540">
    <property type="entry name" value="P-loop containing nucleoside triphosphate hydrolases"/>
    <property type="match status" value="1"/>
</dbReference>
<dbReference type="Gene3D" id="3.40.50.300">
    <property type="entry name" value="P-loop containing nucleotide triphosphate hydrolases"/>
    <property type="match status" value="1"/>
</dbReference>
<evidence type="ECO:0000256" key="5">
    <source>
        <dbReference type="ARBA" id="ARBA00022741"/>
    </source>
</evidence>
<evidence type="ECO:0000313" key="12">
    <source>
        <dbReference type="EMBL" id="GCE14059.1"/>
    </source>
</evidence>
<feature type="transmembrane region" description="Helical" evidence="9">
    <location>
        <begin position="60"/>
        <end position="85"/>
    </location>
</feature>
<keyword evidence="2" id="KW-0813">Transport</keyword>
<feature type="domain" description="ABC transporter" evidence="10">
    <location>
        <begin position="339"/>
        <end position="573"/>
    </location>
</feature>
<keyword evidence="8 9" id="KW-0472">Membrane</keyword>
<name>A0A402A4S3_9CHLR</name>
<comment type="caution">
    <text evidence="12">The sequence shown here is derived from an EMBL/GenBank/DDBJ whole genome shotgun (WGS) entry which is preliminary data.</text>
</comment>
<dbReference type="GO" id="GO:0016887">
    <property type="term" value="F:ATP hydrolysis activity"/>
    <property type="evidence" value="ECO:0007669"/>
    <property type="project" value="InterPro"/>
</dbReference>
<dbReference type="InterPro" id="IPR036640">
    <property type="entry name" value="ABC1_TM_sf"/>
</dbReference>
<feature type="transmembrane region" description="Helical" evidence="9">
    <location>
        <begin position="138"/>
        <end position="157"/>
    </location>
</feature>
<evidence type="ECO:0000256" key="7">
    <source>
        <dbReference type="ARBA" id="ARBA00022989"/>
    </source>
</evidence>
<feature type="domain" description="ABC transmembrane type-1" evidence="11">
    <location>
        <begin position="26"/>
        <end position="306"/>
    </location>
</feature>
<dbReference type="PANTHER" id="PTHR43394">
    <property type="entry name" value="ATP-DEPENDENT PERMEASE MDL1, MITOCHONDRIAL"/>
    <property type="match status" value="1"/>
</dbReference>
<keyword evidence="5" id="KW-0547">Nucleotide-binding</keyword>
<protein>
    <submittedName>
        <fullName evidence="12">Helicase</fullName>
    </submittedName>
</protein>
<keyword evidence="6" id="KW-0067">ATP-binding</keyword>
<keyword evidence="4 9" id="KW-0812">Transmembrane</keyword>
<dbReference type="InterPro" id="IPR003593">
    <property type="entry name" value="AAA+_ATPase"/>
</dbReference>
<dbReference type="PROSITE" id="PS50893">
    <property type="entry name" value="ABC_TRANSPORTER_2"/>
    <property type="match status" value="1"/>
</dbReference>
<dbReference type="GO" id="GO:0004386">
    <property type="term" value="F:helicase activity"/>
    <property type="evidence" value="ECO:0007669"/>
    <property type="project" value="UniProtKB-KW"/>
</dbReference>
<dbReference type="InterPro" id="IPR011527">
    <property type="entry name" value="ABC1_TM_dom"/>
</dbReference>
<dbReference type="SUPFAM" id="SSF90123">
    <property type="entry name" value="ABC transporter transmembrane region"/>
    <property type="match status" value="1"/>
</dbReference>
<evidence type="ECO:0000259" key="11">
    <source>
        <dbReference type="PROSITE" id="PS50929"/>
    </source>
</evidence>
<keyword evidence="3" id="KW-1003">Cell membrane</keyword>
<feature type="transmembrane region" description="Helical" evidence="9">
    <location>
        <begin position="245"/>
        <end position="271"/>
    </location>
</feature>
<dbReference type="Gene3D" id="1.20.1560.10">
    <property type="entry name" value="ABC transporter type 1, transmembrane domain"/>
    <property type="match status" value="1"/>
</dbReference>
<organism evidence="12 13">
    <name type="scientific">Tengunoibacter tsumagoiensis</name>
    <dbReference type="NCBI Taxonomy" id="2014871"/>
    <lineage>
        <taxon>Bacteria</taxon>
        <taxon>Bacillati</taxon>
        <taxon>Chloroflexota</taxon>
        <taxon>Ktedonobacteria</taxon>
        <taxon>Ktedonobacterales</taxon>
        <taxon>Dictyobacteraceae</taxon>
        <taxon>Tengunoibacter</taxon>
    </lineage>
</organism>
<keyword evidence="7 9" id="KW-1133">Transmembrane helix</keyword>
<keyword evidence="12" id="KW-0347">Helicase</keyword>
<evidence type="ECO:0000256" key="3">
    <source>
        <dbReference type="ARBA" id="ARBA00022475"/>
    </source>
</evidence>
<dbReference type="SMART" id="SM00382">
    <property type="entry name" value="AAA"/>
    <property type="match status" value="1"/>
</dbReference>
<dbReference type="PANTHER" id="PTHR43394:SF1">
    <property type="entry name" value="ATP-BINDING CASSETTE SUB-FAMILY B MEMBER 10, MITOCHONDRIAL"/>
    <property type="match status" value="1"/>
</dbReference>
<dbReference type="InterPro" id="IPR003439">
    <property type="entry name" value="ABC_transporter-like_ATP-bd"/>
</dbReference>
<dbReference type="CDD" id="cd07346">
    <property type="entry name" value="ABC_6TM_exporters"/>
    <property type="match status" value="1"/>
</dbReference>
<evidence type="ECO:0000256" key="2">
    <source>
        <dbReference type="ARBA" id="ARBA00022448"/>
    </source>
</evidence>
<evidence type="ECO:0000256" key="6">
    <source>
        <dbReference type="ARBA" id="ARBA00022840"/>
    </source>
</evidence>
<accession>A0A402A4S3</accession>
<evidence type="ECO:0000259" key="10">
    <source>
        <dbReference type="PROSITE" id="PS50893"/>
    </source>
</evidence>
<proteinExistence type="predicted"/>
<dbReference type="InterPro" id="IPR039421">
    <property type="entry name" value="Type_1_exporter"/>
</dbReference>
<dbReference type="GO" id="GO:0015421">
    <property type="term" value="F:ABC-type oligopeptide transporter activity"/>
    <property type="evidence" value="ECO:0007669"/>
    <property type="project" value="TreeGrafter"/>
</dbReference>
<dbReference type="GO" id="GO:0005886">
    <property type="term" value="C:plasma membrane"/>
    <property type="evidence" value="ECO:0007669"/>
    <property type="project" value="UniProtKB-SubCell"/>
</dbReference>
<sequence>MSHEFQRYQRLLMIYLRPQWRRVLCLLFFVCAGIALSLINPQLLSSFIDAAIAGKPLSSLLLLAGFFLAVAFIKQVTVLIEAYVAENIALSTTNRLRADLMLHCLQLDSAFHTVHTPGELIERVDGDVSSLSNFFSRFLVSLLGNLLLLLGVLLLLYVIDWRIGLALSGFTLFSLIVFDRLRNIASTAWQDERQASAELFGFLEERLAGTEDVRSSGATTYMHYGLAARSRQRLLKLRRAIQLNFASWGPATVLTALGTALALLLGSYLFLNKSISIGTVYLIFNYSLLLNTPIEQIVNQIRDLQQTTGSINRIQQLFDTTSSLQDGEGAPLPPGALAVAFQDVTFGYVEDLPVLKQLQLLIPAGSILGLLGRTGSGKSTLSKLLVRLYDPLQGSIQLGGVDLRSLKQDELHARIGIVTQDVHILHTTVRNNLTLFDPAIQDERILEVLEMLGLSSWYHSLPKGLETRLAPGGSGLSAGEAQLIAFARVFLKDPSLVILDEASSRLDPVTERLLEQAIDRLLKDRTGIIIAHRLATVQKADHILILEQGACKEYGERQALAADPASHFAHLLQAGLMEVLA</sequence>
<comment type="subcellular location">
    <subcellularLocation>
        <location evidence="1">Cell membrane</location>
        <topology evidence="1">Multi-pass membrane protein</topology>
    </subcellularLocation>
</comment>
<dbReference type="InterPro" id="IPR027417">
    <property type="entry name" value="P-loop_NTPase"/>
</dbReference>
<evidence type="ECO:0000313" key="13">
    <source>
        <dbReference type="Proteomes" id="UP000287352"/>
    </source>
</evidence>
<evidence type="ECO:0000256" key="1">
    <source>
        <dbReference type="ARBA" id="ARBA00004651"/>
    </source>
</evidence>
<dbReference type="Pfam" id="PF00005">
    <property type="entry name" value="ABC_tran"/>
    <property type="match status" value="1"/>
</dbReference>
<gene>
    <name evidence="12" type="ORF">KTT_39180</name>
</gene>
<keyword evidence="13" id="KW-1185">Reference proteome</keyword>
<dbReference type="EMBL" id="BIFR01000001">
    <property type="protein sequence ID" value="GCE14059.1"/>
    <property type="molecule type" value="Genomic_DNA"/>
</dbReference>
<dbReference type="FunFam" id="3.40.50.300:FF:000299">
    <property type="entry name" value="ABC transporter ATP-binding protein/permease"/>
    <property type="match status" value="1"/>
</dbReference>
<keyword evidence="12" id="KW-0378">Hydrolase</keyword>
<dbReference type="Proteomes" id="UP000287352">
    <property type="component" value="Unassembled WGS sequence"/>
</dbReference>
<reference evidence="13" key="1">
    <citation type="submission" date="2018-12" db="EMBL/GenBank/DDBJ databases">
        <title>Tengunoibacter tsumagoiensis gen. nov., sp. nov., Dictyobacter kobayashii sp. nov., D. alpinus sp. nov., and D. joshuensis sp. nov. and description of Dictyobacteraceae fam. nov. within the order Ktedonobacterales isolated from Tengu-no-mugimeshi.</title>
        <authorList>
            <person name="Wang C.M."/>
            <person name="Zheng Y."/>
            <person name="Sakai Y."/>
            <person name="Toyoda A."/>
            <person name="Minakuchi Y."/>
            <person name="Abe K."/>
            <person name="Yokota A."/>
            <person name="Yabe S."/>
        </authorList>
    </citation>
    <scope>NUCLEOTIDE SEQUENCE [LARGE SCALE GENOMIC DNA]</scope>
    <source>
        <strain evidence="13">Uno3</strain>
    </source>
</reference>
<evidence type="ECO:0000256" key="4">
    <source>
        <dbReference type="ARBA" id="ARBA00022692"/>
    </source>
</evidence>
<dbReference type="AlphaFoldDB" id="A0A402A4S3"/>
<dbReference type="Pfam" id="PF00664">
    <property type="entry name" value="ABC_membrane"/>
    <property type="match status" value="1"/>
</dbReference>